<gene>
    <name evidence="1" type="ORF">V6N11_013030</name>
</gene>
<keyword evidence="2" id="KW-1185">Reference proteome</keyword>
<organism evidence="1 2">
    <name type="scientific">Hibiscus sabdariffa</name>
    <name type="common">roselle</name>
    <dbReference type="NCBI Taxonomy" id="183260"/>
    <lineage>
        <taxon>Eukaryota</taxon>
        <taxon>Viridiplantae</taxon>
        <taxon>Streptophyta</taxon>
        <taxon>Embryophyta</taxon>
        <taxon>Tracheophyta</taxon>
        <taxon>Spermatophyta</taxon>
        <taxon>Magnoliopsida</taxon>
        <taxon>eudicotyledons</taxon>
        <taxon>Gunneridae</taxon>
        <taxon>Pentapetalae</taxon>
        <taxon>rosids</taxon>
        <taxon>malvids</taxon>
        <taxon>Malvales</taxon>
        <taxon>Malvaceae</taxon>
        <taxon>Malvoideae</taxon>
        <taxon>Hibiscus</taxon>
    </lineage>
</organism>
<protein>
    <submittedName>
        <fullName evidence="1">Uncharacterized protein</fullName>
    </submittedName>
</protein>
<accession>A0ABR2NCH4</accession>
<evidence type="ECO:0000313" key="1">
    <source>
        <dbReference type="EMBL" id="KAK8973873.1"/>
    </source>
</evidence>
<reference evidence="1 2" key="1">
    <citation type="journal article" date="2024" name="G3 (Bethesda)">
        <title>Genome assembly of Hibiscus sabdariffa L. provides insights into metabolisms of medicinal natural products.</title>
        <authorList>
            <person name="Kim T."/>
        </authorList>
    </citation>
    <scope>NUCLEOTIDE SEQUENCE [LARGE SCALE GENOMIC DNA]</scope>
    <source>
        <strain evidence="1">TK-2024</strain>
        <tissue evidence="1">Old leaves</tissue>
    </source>
</reference>
<proteinExistence type="predicted"/>
<evidence type="ECO:0000313" key="2">
    <source>
        <dbReference type="Proteomes" id="UP001396334"/>
    </source>
</evidence>
<sequence length="75" mass="7997">MMENGDEGLMAIKVGGLRGSQFGVLVKIITNGEWWFEDYGYGLILRSSIVGSGGAVSMKGRALECGLPSFPDILT</sequence>
<name>A0ABR2NCH4_9ROSI</name>
<dbReference type="EMBL" id="JBBPBN010000174">
    <property type="protein sequence ID" value="KAK8973873.1"/>
    <property type="molecule type" value="Genomic_DNA"/>
</dbReference>
<dbReference type="Proteomes" id="UP001396334">
    <property type="component" value="Unassembled WGS sequence"/>
</dbReference>
<comment type="caution">
    <text evidence="1">The sequence shown here is derived from an EMBL/GenBank/DDBJ whole genome shotgun (WGS) entry which is preliminary data.</text>
</comment>